<comment type="caution">
    <text evidence="2">The sequence shown here is derived from an EMBL/GenBank/DDBJ whole genome shotgun (WGS) entry which is preliminary data.</text>
</comment>
<dbReference type="AlphaFoldDB" id="A0A2A5AUI0"/>
<dbReference type="InterPro" id="IPR003607">
    <property type="entry name" value="HD/PDEase_dom"/>
</dbReference>
<dbReference type="PANTHER" id="PTHR43155">
    <property type="entry name" value="CYCLIC DI-GMP PHOSPHODIESTERASE PA4108-RELATED"/>
    <property type="match status" value="1"/>
</dbReference>
<dbReference type="Gene3D" id="1.10.3210.10">
    <property type="entry name" value="Hypothetical protein af1432"/>
    <property type="match status" value="1"/>
</dbReference>
<evidence type="ECO:0000313" key="2">
    <source>
        <dbReference type="EMBL" id="PCJ22438.1"/>
    </source>
</evidence>
<dbReference type="InterPro" id="IPR006675">
    <property type="entry name" value="HDIG_dom"/>
</dbReference>
<dbReference type="EMBL" id="NVVJ01000061">
    <property type="protein sequence ID" value="PCJ22438.1"/>
    <property type="molecule type" value="Genomic_DNA"/>
</dbReference>
<dbReference type="SMART" id="SM00471">
    <property type="entry name" value="HDc"/>
    <property type="match status" value="1"/>
</dbReference>
<dbReference type="InterPro" id="IPR021812">
    <property type="entry name" value="DUF3391"/>
</dbReference>
<dbReference type="Pfam" id="PF13487">
    <property type="entry name" value="HD_5"/>
    <property type="match status" value="1"/>
</dbReference>
<feature type="domain" description="HD-GYP" evidence="1">
    <location>
        <begin position="145"/>
        <end position="340"/>
    </location>
</feature>
<dbReference type="CDD" id="cd00077">
    <property type="entry name" value="HDc"/>
    <property type="match status" value="1"/>
</dbReference>
<evidence type="ECO:0000313" key="3">
    <source>
        <dbReference type="Proteomes" id="UP000218327"/>
    </source>
</evidence>
<evidence type="ECO:0000259" key="1">
    <source>
        <dbReference type="PROSITE" id="PS51832"/>
    </source>
</evidence>
<protein>
    <submittedName>
        <fullName evidence="2">Metal-dependent phosphohydrolase</fullName>
    </submittedName>
</protein>
<accession>A0A2A5AUI0</accession>
<dbReference type="SUPFAM" id="SSF109604">
    <property type="entry name" value="HD-domain/PDEase-like"/>
    <property type="match status" value="1"/>
</dbReference>
<dbReference type="Proteomes" id="UP000218327">
    <property type="component" value="Unassembled WGS sequence"/>
</dbReference>
<name>A0A2A5AUI0_9GAMM</name>
<reference evidence="3" key="1">
    <citation type="submission" date="2017-08" db="EMBL/GenBank/DDBJ databases">
        <title>A dynamic microbial community with high functional redundancy inhabits the cold, oxic subseafloor aquifer.</title>
        <authorList>
            <person name="Tully B.J."/>
            <person name="Wheat C.G."/>
            <person name="Glazer B.T."/>
            <person name="Huber J.A."/>
        </authorList>
    </citation>
    <scope>NUCLEOTIDE SEQUENCE [LARGE SCALE GENOMIC DNA]</scope>
</reference>
<dbReference type="PROSITE" id="PS51832">
    <property type="entry name" value="HD_GYP"/>
    <property type="match status" value="1"/>
</dbReference>
<sequence>MSEPSPPNNPKLVKVSVADIKVGMYMSQPDRPWLETSFLFQGFLLDSEKLLGKVRQECEFIYVDGDKSQVKPEQKFNNPVAPKVEAKVEISTKVVVKTVEQEFDNAYNKHKEAQFEIKEALKRMVEGEGINVTKIRQSVKSCVSSIMANPNAMLWLGKLRDSDDYVAEHCLNVGILAIAFGRHLGLEVEKLETLGLCGMLHDVGKMKVDQKLLNKPSSLTDEEFDQVREHCVMGRDILRQDSNLPKVTIEAAYCHHERMDGSGYPRGKKAASLSPYTKIISIVDVYDAITTNRCYDKSRPATEAIKILFAGRTTHFDPILVEKFIECMGIYPIGSLVELHSGEGAVVIDSNKNSRLHPRVNIVLDENKHNRQPLIVDTEAHSRSTGERTIKRVLDENDFNIDLEAVFSHFRVQKPA</sequence>
<dbReference type="NCBIfam" id="TIGR00277">
    <property type="entry name" value="HDIG"/>
    <property type="match status" value="1"/>
</dbReference>
<dbReference type="InterPro" id="IPR037522">
    <property type="entry name" value="HD_GYP_dom"/>
</dbReference>
<gene>
    <name evidence="2" type="ORF">COA96_14500</name>
</gene>
<dbReference type="Pfam" id="PF11871">
    <property type="entry name" value="DUF3391"/>
    <property type="match status" value="1"/>
</dbReference>
<proteinExistence type="predicted"/>
<dbReference type="PANTHER" id="PTHR43155:SF2">
    <property type="entry name" value="CYCLIC DI-GMP PHOSPHODIESTERASE PA4108"/>
    <property type="match status" value="1"/>
</dbReference>
<keyword evidence="2" id="KW-0378">Hydrolase</keyword>
<dbReference type="GO" id="GO:0008081">
    <property type="term" value="F:phosphoric diester hydrolase activity"/>
    <property type="evidence" value="ECO:0007669"/>
    <property type="project" value="UniProtKB-ARBA"/>
</dbReference>
<organism evidence="2 3">
    <name type="scientific">SAR86 cluster bacterium</name>
    <dbReference type="NCBI Taxonomy" id="2030880"/>
    <lineage>
        <taxon>Bacteria</taxon>
        <taxon>Pseudomonadati</taxon>
        <taxon>Pseudomonadota</taxon>
        <taxon>Gammaproteobacteria</taxon>
        <taxon>SAR86 cluster</taxon>
    </lineage>
</organism>